<protein>
    <submittedName>
        <fullName evidence="2">Uncharacterized protein</fullName>
    </submittedName>
</protein>
<keyword evidence="3" id="KW-1185">Reference proteome</keyword>
<keyword evidence="1" id="KW-1133">Transmembrane helix</keyword>
<keyword evidence="1" id="KW-0812">Transmembrane</keyword>
<reference evidence="2 3" key="1">
    <citation type="submission" date="2021-08" db="EMBL/GenBank/DDBJ databases">
        <title>Streptomyces sp. PTM05 isolated from lichen.</title>
        <authorList>
            <person name="Somphong A."/>
            <person name="Phongsopitanun W."/>
            <person name="Tanasupawat S."/>
        </authorList>
    </citation>
    <scope>NUCLEOTIDE SEQUENCE [LARGE SCALE GENOMIC DNA]</scope>
    <source>
        <strain evidence="2 3">Ptm05</strain>
    </source>
</reference>
<keyword evidence="1" id="KW-0472">Membrane</keyword>
<dbReference type="RefSeq" id="WP_222982382.1">
    <property type="nucleotide sequence ID" value="NZ_JAINVZ010000038.1"/>
</dbReference>
<proteinExistence type="predicted"/>
<sequence>MEVWTMAKAVVTSRYYLLRERMKTDDRGITTTEVALITGALLAAAGLLVVAIKAKLAEKIGIINSG</sequence>
<comment type="caution">
    <text evidence="2">The sequence shown here is derived from an EMBL/GenBank/DDBJ whole genome shotgun (WGS) entry which is preliminary data.</text>
</comment>
<evidence type="ECO:0000313" key="2">
    <source>
        <dbReference type="EMBL" id="MBY8889237.1"/>
    </source>
</evidence>
<dbReference type="EMBL" id="JAINVZ010000038">
    <property type="protein sequence ID" value="MBY8889237.1"/>
    <property type="molecule type" value="Genomic_DNA"/>
</dbReference>
<dbReference type="Proteomes" id="UP001198565">
    <property type="component" value="Unassembled WGS sequence"/>
</dbReference>
<feature type="transmembrane region" description="Helical" evidence="1">
    <location>
        <begin position="34"/>
        <end position="52"/>
    </location>
</feature>
<organism evidence="2 3">
    <name type="scientific">Streptantibioticus parmotrematis</name>
    <dbReference type="NCBI Taxonomy" id="2873249"/>
    <lineage>
        <taxon>Bacteria</taxon>
        <taxon>Bacillati</taxon>
        <taxon>Actinomycetota</taxon>
        <taxon>Actinomycetes</taxon>
        <taxon>Kitasatosporales</taxon>
        <taxon>Streptomycetaceae</taxon>
        <taxon>Streptantibioticus</taxon>
    </lineage>
</organism>
<name>A0ABS7R1B4_9ACTN</name>
<gene>
    <name evidence="2" type="ORF">K7472_30975</name>
</gene>
<evidence type="ECO:0000313" key="3">
    <source>
        <dbReference type="Proteomes" id="UP001198565"/>
    </source>
</evidence>
<evidence type="ECO:0000256" key="1">
    <source>
        <dbReference type="SAM" id="Phobius"/>
    </source>
</evidence>
<accession>A0ABS7R1B4</accession>